<keyword evidence="7" id="KW-1185">Reference proteome</keyword>
<dbReference type="InterPro" id="IPR036388">
    <property type="entry name" value="WH-like_DNA-bd_sf"/>
</dbReference>
<dbReference type="SUPFAM" id="SSF53850">
    <property type="entry name" value="Periplasmic binding protein-like II"/>
    <property type="match status" value="1"/>
</dbReference>
<dbReference type="Gene3D" id="3.40.190.290">
    <property type="match status" value="1"/>
</dbReference>
<proteinExistence type="inferred from homology"/>
<dbReference type="PRINTS" id="PR00039">
    <property type="entry name" value="HTHLYSR"/>
</dbReference>
<evidence type="ECO:0000256" key="3">
    <source>
        <dbReference type="ARBA" id="ARBA00023125"/>
    </source>
</evidence>
<dbReference type="GO" id="GO:0005829">
    <property type="term" value="C:cytosol"/>
    <property type="evidence" value="ECO:0007669"/>
    <property type="project" value="TreeGrafter"/>
</dbReference>
<gene>
    <name evidence="6" type="ORF">SAMN02194393_04170</name>
</gene>
<dbReference type="InterPro" id="IPR036390">
    <property type="entry name" value="WH_DNA-bd_sf"/>
</dbReference>
<dbReference type="RefSeq" id="WP_079494313.1">
    <property type="nucleotide sequence ID" value="NZ_FUZT01000011.1"/>
</dbReference>
<dbReference type="InterPro" id="IPR000847">
    <property type="entry name" value="LysR_HTH_N"/>
</dbReference>
<dbReference type="InterPro" id="IPR005119">
    <property type="entry name" value="LysR_subst-bd"/>
</dbReference>
<dbReference type="InterPro" id="IPR050950">
    <property type="entry name" value="HTH-type_LysR_regulators"/>
</dbReference>
<evidence type="ECO:0000256" key="2">
    <source>
        <dbReference type="ARBA" id="ARBA00023015"/>
    </source>
</evidence>
<sequence>MDNSLLYIYTVYKTKSFSKAANQLYITQPALSIAIKKVEQAAGSPLFDRKKNPIQLTDAGRIYIDKIEKIMFIEEDLKRQIQDLENLQSGHISIAGTHYVNSYILPPVLKEYMSKYPRIEIEILENDPEKNLELLKEGKANISFNAGEYNKDDFNTAVAFNDFIFLAVPENFVLNFDYEKYEVKYEEIAEMNYPYDELIETPLTFFDDLPVILLTPHNSHYHTTQKIYKEIGIEPNIILLVDQSATAYHLAASGIAAVFVSDLIITNNKPNRMRYFKLQTQVTKRTFLGLTNKSRYTTKATKEFIRIMQSTYDSLSL</sequence>
<evidence type="ECO:0000256" key="1">
    <source>
        <dbReference type="ARBA" id="ARBA00009437"/>
    </source>
</evidence>
<protein>
    <submittedName>
        <fullName evidence="6">DNA-binding transcriptional regulator, LysR family</fullName>
    </submittedName>
</protein>
<reference evidence="6 7" key="1">
    <citation type="submission" date="2017-02" db="EMBL/GenBank/DDBJ databases">
        <authorList>
            <person name="Peterson S.W."/>
        </authorList>
    </citation>
    <scope>NUCLEOTIDE SEQUENCE [LARGE SCALE GENOMIC DNA]</scope>
    <source>
        <strain evidence="6 7">M1</strain>
    </source>
</reference>
<dbReference type="EMBL" id="FUZT01000011">
    <property type="protein sequence ID" value="SKC84579.1"/>
    <property type="molecule type" value="Genomic_DNA"/>
</dbReference>
<evidence type="ECO:0000259" key="5">
    <source>
        <dbReference type="PROSITE" id="PS50931"/>
    </source>
</evidence>
<dbReference type="SUPFAM" id="SSF46785">
    <property type="entry name" value="Winged helix' DNA-binding domain"/>
    <property type="match status" value="1"/>
</dbReference>
<name>A0A1T5M9N6_9FIRM</name>
<dbReference type="CDD" id="cd05466">
    <property type="entry name" value="PBP2_LTTR_substrate"/>
    <property type="match status" value="1"/>
</dbReference>
<dbReference type="AlphaFoldDB" id="A0A1T5M9N6"/>
<dbReference type="Proteomes" id="UP000190285">
    <property type="component" value="Unassembled WGS sequence"/>
</dbReference>
<dbReference type="PANTHER" id="PTHR30419">
    <property type="entry name" value="HTH-TYPE TRANSCRIPTIONAL REGULATOR YBHD"/>
    <property type="match status" value="1"/>
</dbReference>
<feature type="domain" description="HTH lysR-type" evidence="5">
    <location>
        <begin position="1"/>
        <end position="57"/>
    </location>
</feature>
<dbReference type="Pfam" id="PF03466">
    <property type="entry name" value="LysR_substrate"/>
    <property type="match status" value="1"/>
</dbReference>
<dbReference type="PANTHER" id="PTHR30419:SF8">
    <property type="entry name" value="NITROGEN ASSIMILATION TRANSCRIPTIONAL ACTIVATOR-RELATED"/>
    <property type="match status" value="1"/>
</dbReference>
<dbReference type="Pfam" id="PF00126">
    <property type="entry name" value="HTH_1"/>
    <property type="match status" value="1"/>
</dbReference>
<evidence type="ECO:0000256" key="4">
    <source>
        <dbReference type="ARBA" id="ARBA00023163"/>
    </source>
</evidence>
<accession>A0A1T5M9N6</accession>
<dbReference type="GO" id="GO:0003677">
    <property type="term" value="F:DNA binding"/>
    <property type="evidence" value="ECO:0007669"/>
    <property type="project" value="UniProtKB-KW"/>
</dbReference>
<comment type="similarity">
    <text evidence="1">Belongs to the LysR transcriptional regulatory family.</text>
</comment>
<dbReference type="GO" id="GO:0003700">
    <property type="term" value="F:DNA-binding transcription factor activity"/>
    <property type="evidence" value="ECO:0007669"/>
    <property type="project" value="InterPro"/>
</dbReference>
<keyword evidence="4" id="KW-0804">Transcription</keyword>
<organism evidence="6 7">
    <name type="scientific">Maledivibacter halophilus</name>
    <dbReference type="NCBI Taxonomy" id="36842"/>
    <lineage>
        <taxon>Bacteria</taxon>
        <taxon>Bacillati</taxon>
        <taxon>Bacillota</taxon>
        <taxon>Clostridia</taxon>
        <taxon>Peptostreptococcales</taxon>
        <taxon>Caminicellaceae</taxon>
        <taxon>Maledivibacter</taxon>
    </lineage>
</organism>
<dbReference type="OrthoDB" id="9803735at2"/>
<evidence type="ECO:0000313" key="6">
    <source>
        <dbReference type="EMBL" id="SKC84579.1"/>
    </source>
</evidence>
<keyword evidence="2" id="KW-0805">Transcription regulation</keyword>
<dbReference type="PROSITE" id="PS50931">
    <property type="entry name" value="HTH_LYSR"/>
    <property type="match status" value="1"/>
</dbReference>
<dbReference type="Gene3D" id="1.10.10.10">
    <property type="entry name" value="Winged helix-like DNA-binding domain superfamily/Winged helix DNA-binding domain"/>
    <property type="match status" value="1"/>
</dbReference>
<evidence type="ECO:0000313" key="7">
    <source>
        <dbReference type="Proteomes" id="UP000190285"/>
    </source>
</evidence>
<dbReference type="STRING" id="36842.SAMN02194393_04170"/>
<keyword evidence="3 6" id="KW-0238">DNA-binding</keyword>